<reference evidence="1 2" key="1">
    <citation type="submission" date="2018-01" db="EMBL/GenBank/DDBJ databases">
        <authorList>
            <person name="Paulsen S."/>
            <person name="Gram L.K."/>
        </authorList>
    </citation>
    <scope>NUCLEOTIDE SEQUENCE [LARGE SCALE GENOMIC DNA]</scope>
    <source>
        <strain evidence="1 2">S2599</strain>
    </source>
</reference>
<sequence length="172" mass="19090">MECSITKISTALTSHAISGVFFGASGISVADESTLARLQIGFSIHPDGSGLTGTEDGSWYQSWIVIATDSVLGDPFFVDTSDPPMPVYTAMHGEGQWIPEQVSTSLNSFLESLLYLNKLSKQSFAQVSPDENTITDPRELAVIERQLQTISGETEYWEYFMEQHCEWVEDHE</sequence>
<proteinExistence type="predicted"/>
<comment type="caution">
    <text evidence="1">The sequence shown here is derived from an EMBL/GenBank/DDBJ whole genome shotgun (WGS) entry which is preliminary data.</text>
</comment>
<reference evidence="2" key="2">
    <citation type="submission" date="2019-06" db="EMBL/GenBank/DDBJ databases">
        <title>Co-occurence of chitin degradation, pigmentation and bioactivity in marine Pseudoalteromonas.</title>
        <authorList>
            <person name="Sonnenschein E.C."/>
            <person name="Bech P.K."/>
        </authorList>
    </citation>
    <scope>NUCLEOTIDE SEQUENCE [LARGE SCALE GENOMIC DNA]</scope>
    <source>
        <strain evidence="2">S2599</strain>
    </source>
</reference>
<evidence type="ECO:0000313" key="2">
    <source>
        <dbReference type="Proteomes" id="UP000306719"/>
    </source>
</evidence>
<protein>
    <recommendedName>
        <fullName evidence="3">SMI1/KNR4 family protein</fullName>
    </recommendedName>
</protein>
<gene>
    <name evidence="1" type="ORF">CWB98_14580</name>
</gene>
<dbReference type="AlphaFoldDB" id="A0A5S3WY76"/>
<dbReference type="EMBL" id="PNCJ01000019">
    <property type="protein sequence ID" value="TMP35974.1"/>
    <property type="molecule type" value="Genomic_DNA"/>
</dbReference>
<evidence type="ECO:0008006" key="3">
    <source>
        <dbReference type="Google" id="ProtNLM"/>
    </source>
</evidence>
<evidence type="ECO:0000313" key="1">
    <source>
        <dbReference type="EMBL" id="TMP35974.1"/>
    </source>
</evidence>
<name>A0A5S3WY76_9GAMM</name>
<accession>A0A5S3WY76</accession>
<dbReference type="Proteomes" id="UP000306719">
    <property type="component" value="Unassembled WGS sequence"/>
</dbReference>
<dbReference type="OrthoDB" id="8444591at2"/>
<organism evidence="1 2">
    <name type="scientific">Pseudoalteromonas rubra</name>
    <dbReference type="NCBI Taxonomy" id="43658"/>
    <lineage>
        <taxon>Bacteria</taxon>
        <taxon>Pseudomonadati</taxon>
        <taxon>Pseudomonadota</taxon>
        <taxon>Gammaproteobacteria</taxon>
        <taxon>Alteromonadales</taxon>
        <taxon>Pseudoalteromonadaceae</taxon>
        <taxon>Pseudoalteromonas</taxon>
    </lineage>
</organism>
<dbReference type="RefSeq" id="WP_138545497.1">
    <property type="nucleotide sequence ID" value="NZ_PNCJ01000019.1"/>
</dbReference>